<dbReference type="OMA" id="TRYFICT"/>
<dbReference type="GO" id="GO:0005886">
    <property type="term" value="C:plasma membrane"/>
    <property type="evidence" value="ECO:0000318"/>
    <property type="project" value="GO_Central"/>
</dbReference>
<reference evidence="8" key="1">
    <citation type="journal article" date="2014" name="Nat. Commun.">
        <title>The tobacco genome sequence and its comparison with those of tomato and potato.</title>
        <authorList>
            <person name="Sierro N."/>
            <person name="Battey J.N."/>
            <person name="Ouadi S."/>
            <person name="Bakaher N."/>
            <person name="Bovet L."/>
            <person name="Willig A."/>
            <person name="Goepfert S."/>
            <person name="Peitsch M.C."/>
            <person name="Ivanov N.V."/>
        </authorList>
    </citation>
    <scope>NUCLEOTIDE SEQUENCE [LARGE SCALE GENOMIC DNA]</scope>
</reference>
<dbReference type="Gene3D" id="2.60.40.420">
    <property type="entry name" value="Cupredoxins - blue copper proteins"/>
    <property type="match status" value="1"/>
</dbReference>
<accession>A0A1S3WY33</accession>
<dbReference type="STRING" id="4097.A0A1S3WY33"/>
<organism evidence="8 9">
    <name type="scientific">Nicotiana tabacum</name>
    <name type="common">Common tobacco</name>
    <dbReference type="NCBI Taxonomy" id="4097"/>
    <lineage>
        <taxon>Eukaryota</taxon>
        <taxon>Viridiplantae</taxon>
        <taxon>Streptophyta</taxon>
        <taxon>Embryophyta</taxon>
        <taxon>Tracheophyta</taxon>
        <taxon>Spermatophyta</taxon>
        <taxon>Magnoliopsida</taxon>
        <taxon>eudicotyledons</taxon>
        <taxon>Gunneridae</taxon>
        <taxon>Pentapetalae</taxon>
        <taxon>asterids</taxon>
        <taxon>lamiids</taxon>
        <taxon>Solanales</taxon>
        <taxon>Solanaceae</taxon>
        <taxon>Nicotianoideae</taxon>
        <taxon>Nicotianeae</taxon>
        <taxon>Nicotiana</taxon>
    </lineage>
</organism>
<gene>
    <name evidence="9" type="primary">LOC107759169</name>
</gene>
<feature type="signal peptide" evidence="6">
    <location>
        <begin position="1"/>
        <end position="23"/>
    </location>
</feature>
<dbReference type="PROSITE" id="PS51485">
    <property type="entry name" value="PHYTOCYANIN"/>
    <property type="match status" value="1"/>
</dbReference>
<keyword evidence="2" id="KW-0186">Copper</keyword>
<keyword evidence="4" id="KW-0325">Glycoprotein</keyword>
<proteinExistence type="predicted"/>
<keyword evidence="5" id="KW-1133">Transmembrane helix</keyword>
<feature type="chain" id="PRO_5010248371" evidence="6">
    <location>
        <begin position="24"/>
        <end position="151"/>
    </location>
</feature>
<feature type="transmembrane region" description="Helical" evidence="5">
    <location>
        <begin position="127"/>
        <end position="147"/>
    </location>
</feature>
<keyword evidence="5" id="KW-0812">Transmembrane</keyword>
<evidence type="ECO:0000256" key="1">
    <source>
        <dbReference type="ARBA" id="ARBA00022723"/>
    </source>
</evidence>
<dbReference type="PANTHER" id="PTHR33021:SF522">
    <property type="entry name" value="PHYTOCYANIN DOMAIN-CONTAINING PROTEIN"/>
    <property type="match status" value="1"/>
</dbReference>
<dbReference type="Pfam" id="PF02298">
    <property type="entry name" value="Cu_bind_like"/>
    <property type="match status" value="1"/>
</dbReference>
<dbReference type="FunFam" id="2.60.40.420:FF:000034">
    <property type="entry name" value="Cupredoxin superfamily protein"/>
    <property type="match status" value="1"/>
</dbReference>
<dbReference type="AlphaFoldDB" id="A0A1S3WY33"/>
<evidence type="ECO:0000256" key="6">
    <source>
        <dbReference type="SAM" id="SignalP"/>
    </source>
</evidence>
<dbReference type="KEGG" id="nta:107759169"/>
<dbReference type="InterPro" id="IPR008972">
    <property type="entry name" value="Cupredoxin"/>
</dbReference>
<keyword evidence="8" id="KW-1185">Reference proteome</keyword>
<name>A0A1S3WY33_TOBAC</name>
<dbReference type="PROSITE" id="PS00196">
    <property type="entry name" value="COPPER_BLUE"/>
    <property type="match status" value="1"/>
</dbReference>
<protein>
    <submittedName>
        <fullName evidence="9">Umecyanin</fullName>
    </submittedName>
</protein>
<evidence type="ECO:0000256" key="2">
    <source>
        <dbReference type="ARBA" id="ARBA00023008"/>
    </source>
</evidence>
<keyword evidence="1" id="KW-0479">Metal-binding</keyword>
<sequence>MEKVLELFSCIVVFALVINYAAAETYNVGGNLGWTVPPGGEADYQNWAAKQNFKSGDTLVFTWTGMHTVAYVSKEDYEKCSTTNHIQGTSPVTISISGTGPHYFICTIGKHCSLGQKMNITTAGSSAAASALATTALSTFLLILPIVNTFI</sequence>
<reference evidence="9" key="2">
    <citation type="submission" date="2025-08" db="UniProtKB">
        <authorList>
            <consortium name="RefSeq"/>
        </authorList>
    </citation>
    <scope>IDENTIFICATION</scope>
    <source>
        <tissue evidence="9">Leaf</tissue>
    </source>
</reference>
<dbReference type="OrthoDB" id="1303450at2759"/>
<dbReference type="SMR" id="A0A1S3WY33"/>
<dbReference type="PaxDb" id="4097-A0A1S3WY33"/>
<dbReference type="InterPro" id="IPR003245">
    <property type="entry name" value="Phytocyanin_dom"/>
</dbReference>
<evidence type="ECO:0000256" key="4">
    <source>
        <dbReference type="ARBA" id="ARBA00023180"/>
    </source>
</evidence>
<dbReference type="InterPro" id="IPR039391">
    <property type="entry name" value="Phytocyanin-like"/>
</dbReference>
<dbReference type="GO" id="GO:0046872">
    <property type="term" value="F:metal ion binding"/>
    <property type="evidence" value="ECO:0007669"/>
    <property type="project" value="UniProtKB-KW"/>
</dbReference>
<keyword evidence="3" id="KW-1015">Disulfide bond</keyword>
<evidence type="ECO:0000256" key="5">
    <source>
        <dbReference type="SAM" id="Phobius"/>
    </source>
</evidence>
<evidence type="ECO:0000313" key="9">
    <source>
        <dbReference type="RefSeq" id="XP_016432527.1"/>
    </source>
</evidence>
<dbReference type="RefSeq" id="XP_016432527.1">
    <property type="nucleotide sequence ID" value="XM_016577041.2"/>
</dbReference>
<keyword evidence="5" id="KW-0472">Membrane</keyword>
<dbReference type="GeneID" id="107759169"/>
<evidence type="ECO:0000313" key="8">
    <source>
        <dbReference type="Proteomes" id="UP000790787"/>
    </source>
</evidence>
<dbReference type="InterPro" id="IPR028871">
    <property type="entry name" value="BlueCu_1_BS"/>
</dbReference>
<dbReference type="PANTHER" id="PTHR33021">
    <property type="entry name" value="BLUE COPPER PROTEIN"/>
    <property type="match status" value="1"/>
</dbReference>
<dbReference type="Proteomes" id="UP000790787">
    <property type="component" value="Chromosome 9"/>
</dbReference>
<evidence type="ECO:0000256" key="3">
    <source>
        <dbReference type="ARBA" id="ARBA00023157"/>
    </source>
</evidence>
<dbReference type="RefSeq" id="XP_016432527.1">
    <property type="nucleotide sequence ID" value="XM_016577041.1"/>
</dbReference>
<evidence type="ECO:0000259" key="7">
    <source>
        <dbReference type="PROSITE" id="PS51485"/>
    </source>
</evidence>
<feature type="domain" description="Phytocyanin" evidence="7">
    <location>
        <begin position="24"/>
        <end position="124"/>
    </location>
</feature>
<dbReference type="GO" id="GO:0009055">
    <property type="term" value="F:electron transfer activity"/>
    <property type="evidence" value="ECO:0007669"/>
    <property type="project" value="InterPro"/>
</dbReference>
<keyword evidence="6" id="KW-0732">Signal</keyword>
<dbReference type="SUPFAM" id="SSF49503">
    <property type="entry name" value="Cupredoxins"/>
    <property type="match status" value="1"/>
</dbReference>